<gene>
    <name evidence="1" type="ORF">MM415A04315_0013</name>
</gene>
<proteinExistence type="predicted"/>
<dbReference type="EMBL" id="MT141735">
    <property type="protein sequence ID" value="QJA69781.1"/>
    <property type="molecule type" value="Genomic_DNA"/>
</dbReference>
<dbReference type="AlphaFoldDB" id="A0A6M3JL46"/>
<sequence length="66" mass="8013">MNIIRYNKEKEFNLIPKKELMDLVTVEERTEASIMRSWEAYLSKAGVPFAIEKDWKRLILWKERRA</sequence>
<evidence type="ECO:0000313" key="1">
    <source>
        <dbReference type="EMBL" id="QJA69781.1"/>
    </source>
</evidence>
<name>A0A6M3JL46_9ZZZZ</name>
<reference evidence="1" key="1">
    <citation type="submission" date="2020-03" db="EMBL/GenBank/DDBJ databases">
        <title>The deep terrestrial virosphere.</title>
        <authorList>
            <person name="Holmfeldt K."/>
            <person name="Nilsson E."/>
            <person name="Simone D."/>
            <person name="Lopez-Fernandez M."/>
            <person name="Wu X."/>
            <person name="de Brujin I."/>
            <person name="Lundin D."/>
            <person name="Andersson A."/>
            <person name="Bertilsson S."/>
            <person name="Dopson M."/>
        </authorList>
    </citation>
    <scope>NUCLEOTIDE SEQUENCE</scope>
    <source>
        <strain evidence="1">MM415A04315</strain>
    </source>
</reference>
<protein>
    <submittedName>
        <fullName evidence="1">Uncharacterized protein</fullName>
    </submittedName>
</protein>
<accession>A0A6M3JL46</accession>
<organism evidence="1">
    <name type="scientific">viral metagenome</name>
    <dbReference type="NCBI Taxonomy" id="1070528"/>
    <lineage>
        <taxon>unclassified sequences</taxon>
        <taxon>metagenomes</taxon>
        <taxon>organismal metagenomes</taxon>
    </lineage>
</organism>